<reference evidence="1 2" key="1">
    <citation type="submission" date="2014-02" db="EMBL/GenBank/DDBJ databases">
        <title>Aquamicrobium defluvii Genome sequencing.</title>
        <authorList>
            <person name="Wang X."/>
        </authorList>
    </citation>
    <scope>NUCLEOTIDE SEQUENCE [LARGE SCALE GENOMIC DNA]</scope>
    <source>
        <strain evidence="1 2">W13Z1</strain>
    </source>
</reference>
<dbReference type="HOGENOM" id="CLU_532827_0_0_5"/>
<accession>A0A011UTI6</accession>
<evidence type="ECO:0000313" key="1">
    <source>
        <dbReference type="EMBL" id="EXL09581.1"/>
    </source>
</evidence>
<name>A0A011UTI6_9HYPH</name>
<dbReference type="STRING" id="69279.BG36_20875"/>
<gene>
    <name evidence="1" type="ORF">BG36_20875</name>
</gene>
<evidence type="ECO:0008006" key="3">
    <source>
        <dbReference type="Google" id="ProtNLM"/>
    </source>
</evidence>
<dbReference type="PATRIC" id="fig|69279.3.peg.1114"/>
<dbReference type="Gene3D" id="3.40.50.300">
    <property type="entry name" value="P-loop containing nucleotide triphosphate hydrolases"/>
    <property type="match status" value="1"/>
</dbReference>
<dbReference type="eggNOG" id="COG4373">
    <property type="taxonomic scope" value="Bacteria"/>
</dbReference>
<organism evidence="1 2">
    <name type="scientific">Aquamicrobium defluvii</name>
    <dbReference type="NCBI Taxonomy" id="69279"/>
    <lineage>
        <taxon>Bacteria</taxon>
        <taxon>Pseudomonadati</taxon>
        <taxon>Pseudomonadota</taxon>
        <taxon>Alphaproteobacteria</taxon>
        <taxon>Hyphomicrobiales</taxon>
        <taxon>Phyllobacteriaceae</taxon>
        <taxon>Aquamicrobium</taxon>
    </lineage>
</organism>
<dbReference type="eggNOG" id="COG1783">
    <property type="taxonomic scope" value="Bacteria"/>
</dbReference>
<protein>
    <recommendedName>
        <fullName evidence="3">Terminase</fullName>
    </recommendedName>
</protein>
<evidence type="ECO:0000313" key="2">
    <source>
        <dbReference type="Proteomes" id="UP000019849"/>
    </source>
</evidence>
<comment type="caution">
    <text evidence="1">The sequence shown here is derived from an EMBL/GenBank/DDBJ whole genome shotgun (WGS) entry which is preliminary data.</text>
</comment>
<dbReference type="AlphaFoldDB" id="A0A011UTI6"/>
<dbReference type="InterPro" id="IPR027417">
    <property type="entry name" value="P-loop_NTPase"/>
</dbReference>
<proteinExistence type="predicted"/>
<dbReference type="Proteomes" id="UP000019849">
    <property type="component" value="Unassembled WGS sequence"/>
</dbReference>
<dbReference type="EMBL" id="JENY01000006">
    <property type="protein sequence ID" value="EXL09581.1"/>
    <property type="molecule type" value="Genomic_DNA"/>
</dbReference>
<dbReference type="Gene3D" id="3.30.420.240">
    <property type="match status" value="1"/>
</dbReference>
<sequence>MSDRERDIRQRLKDDFQHYANRCLRIRAKDGTIAPLVLNEAQTYLHSRLEAQKEQTGKVRALVLKGRQQGISTYVGGRFYHRVTHHRGLRCFILTHEQDATNNLFGMVDRYHQHVPALVKPSTSAANAKELYFDRLESGYAVGTAGAKAVGRSQTVQLFHGSEVAFWPNASTHFAGVVQAIPDLPGTEVILESTANGVGGEFHERWQQAEQGIGDYIAIFIPWFWQPEYRRAVTDDFVLDNDEQEYMQVHGLCMEQMAWRRNKIAELKDPMLFRQEYPATAAEAFQMTGHDSYIPAELVLKARKSDAEASGPLVIGYDPAWKGADRHSMAFRRGRKVERIESRSKLDTMAGAGWAKQVIDTEKPVRMFIDVGGVGAGVYDRLIEMGYGDIVRAINFGSAPLEPQPLDEAGRPKGGYANRRAEMWGKSRDWLEEPGGVSIPDRDALQADACAPGYKYDSLSRVVLESKDDIRKRGLRSPDEWDAVALTFAEPVHEARPRPRPVHYGAGSWMG</sequence>